<proteinExistence type="predicted"/>
<reference evidence="2" key="1">
    <citation type="submission" date="2020-04" db="EMBL/GenBank/DDBJ databases">
        <authorList>
            <person name="Zhang T."/>
        </authorList>
    </citation>
    <scope>NUCLEOTIDE SEQUENCE</scope>
    <source>
        <strain evidence="2">HKST-UBA15</strain>
    </source>
</reference>
<gene>
    <name evidence="2" type="ORF">KC675_00920</name>
</gene>
<dbReference type="GO" id="GO:0016787">
    <property type="term" value="F:hydrolase activity"/>
    <property type="evidence" value="ECO:0007669"/>
    <property type="project" value="UniProtKB-KW"/>
</dbReference>
<name>A0A955I871_9BACT</name>
<keyword evidence="2" id="KW-0378">Hydrolase</keyword>
<dbReference type="AlphaFoldDB" id="A0A955I871"/>
<dbReference type="Proteomes" id="UP000745577">
    <property type="component" value="Unassembled WGS sequence"/>
</dbReference>
<evidence type="ECO:0000259" key="1">
    <source>
        <dbReference type="Pfam" id="PF00561"/>
    </source>
</evidence>
<organism evidence="2 3">
    <name type="scientific">Candidatus Dojkabacteria bacterium</name>
    <dbReference type="NCBI Taxonomy" id="2099670"/>
    <lineage>
        <taxon>Bacteria</taxon>
        <taxon>Candidatus Dojkabacteria</taxon>
    </lineage>
</organism>
<feature type="domain" description="AB hydrolase-1" evidence="1">
    <location>
        <begin position="28"/>
        <end position="274"/>
    </location>
</feature>
<accession>A0A955I871</accession>
<dbReference type="Gene3D" id="3.40.50.1820">
    <property type="entry name" value="alpha/beta hydrolase"/>
    <property type="match status" value="1"/>
</dbReference>
<dbReference type="SUPFAM" id="SSF53474">
    <property type="entry name" value="alpha/beta-Hydrolases"/>
    <property type="match status" value="1"/>
</dbReference>
<dbReference type="Pfam" id="PF00561">
    <property type="entry name" value="Abhydrolase_1"/>
    <property type="match status" value="1"/>
</dbReference>
<dbReference type="InterPro" id="IPR050471">
    <property type="entry name" value="AB_hydrolase"/>
</dbReference>
<dbReference type="PANTHER" id="PTHR43433">
    <property type="entry name" value="HYDROLASE, ALPHA/BETA FOLD FAMILY PROTEIN"/>
    <property type="match status" value="1"/>
</dbReference>
<evidence type="ECO:0000313" key="3">
    <source>
        <dbReference type="Proteomes" id="UP000745577"/>
    </source>
</evidence>
<dbReference type="PANTHER" id="PTHR43433:SF10">
    <property type="entry name" value="AB HYDROLASE-1 DOMAIN-CONTAINING PROTEIN"/>
    <property type="match status" value="1"/>
</dbReference>
<comment type="caution">
    <text evidence="2">The sequence shown here is derived from an EMBL/GenBank/DDBJ whole genome shotgun (WGS) entry which is preliminary data.</text>
</comment>
<dbReference type="PRINTS" id="PR00111">
    <property type="entry name" value="ABHYDROLASE"/>
</dbReference>
<reference evidence="2" key="2">
    <citation type="journal article" date="2021" name="Microbiome">
        <title>Successional dynamics and alternative stable states in a saline activated sludge microbial community over 9 years.</title>
        <authorList>
            <person name="Wang Y."/>
            <person name="Ye J."/>
            <person name="Ju F."/>
            <person name="Liu L."/>
            <person name="Boyd J.A."/>
            <person name="Deng Y."/>
            <person name="Parks D.H."/>
            <person name="Jiang X."/>
            <person name="Yin X."/>
            <person name="Woodcroft B.J."/>
            <person name="Tyson G.W."/>
            <person name="Hugenholtz P."/>
            <person name="Polz M.F."/>
            <person name="Zhang T."/>
        </authorList>
    </citation>
    <scope>NUCLEOTIDE SEQUENCE</scope>
    <source>
        <strain evidence="2">HKST-UBA15</strain>
    </source>
</reference>
<sequence>MLEKEKEVIKLKNGKTISYSVYGNKNGYPILMCHGANGTRLQAMKFADTADALNLKIITPDRPGYGESTTEENRDYLEWADDISEFLDLLGIEKLGILGISAGANYALACVYKYPSRFKKVVMVSATSGAFLYRKGPEKKLAEIVMSHPKLLHLYMEFIDKVNGKTKELKFNIQKFGLSDSDLELFENLDLPELIDMSEREAYINGPEAPASDVLRMLKDIDFDSKSIKKQVTFWYGARDKIVPLETVAFIENIVPKYKIVIKSDAGHLLVFQHMKEILSEFV</sequence>
<dbReference type="InterPro" id="IPR000073">
    <property type="entry name" value="AB_hydrolase_1"/>
</dbReference>
<dbReference type="EMBL" id="JAGQLL010000008">
    <property type="protein sequence ID" value="MCA9379719.1"/>
    <property type="molecule type" value="Genomic_DNA"/>
</dbReference>
<protein>
    <submittedName>
        <fullName evidence="2">Alpha/beta fold hydrolase</fullName>
    </submittedName>
</protein>
<dbReference type="InterPro" id="IPR029058">
    <property type="entry name" value="AB_hydrolase_fold"/>
</dbReference>
<evidence type="ECO:0000313" key="2">
    <source>
        <dbReference type="EMBL" id="MCA9379719.1"/>
    </source>
</evidence>